<feature type="compositionally biased region" description="Low complexity" evidence="1">
    <location>
        <begin position="31"/>
        <end position="57"/>
    </location>
</feature>
<dbReference type="InterPro" id="IPR040976">
    <property type="entry name" value="Pkinase_fungal"/>
</dbReference>
<sequence length="772" mass="85959">MKAKPCPSTHFFYLPGYTLPTEGSDSDNDSTEGSSSSASKSGRSSSPDPSQSGTTPTADPKAGALKEALIRDLGEDVHITDEAWTESLYRSIVEQVELEAFLSSGVSGYVVNETNAGYWKDLPEIPVLKEELYGPLTSLMTRIVDQLSPVREKGVTREVVNSHTATLSHEGYKEQCPDISIKATGPSFQKSKAADEFAPGIGYSTVAAVIDVSLEQTSKEIDEVSQLAMYCRHIFLEQPNRNFVRSLIVTHNSVRLVHYDRSGVYVTPYINIHQHPRTFIRLVLGITSPDERVLGLDTSIQWSIDKATGRRAAGTIDTIDGHNQPIRYNLDAGQPPFVRSGIRDRGTTCWHAYHPVTGKRVIIKDAWRISGTRSEREYLEAARDIPGVVQMLSYQDDIAETQHFRPVNPRNRHFESRVKSRLVLEHYGSSVIHFRTRAQAIGAIRDAIVGHYNLLLKSVLHRDVSLQNILLGAPDAPVGLRGILIDLDLAIWTHSPRAEIQVDVLKGTYRFLSIAVLRSAGAKCTPPHDFLDELEAFFYVLSHILLLFKGPGVRDEDMVEMFERWDNANPEHASDSKTAFLMRSWTPSQWWGSAAQDLFTGFKTLIFSIQNEKDALRNRIIYEPESMRKQLEDFGKVVGDQYEKVLKLFDDALLVIEREDREAVESDALSTEPNPLITVASINAFPPSRSPSVPGAQPASPQPSPLKNSRPQASLKRGTEEEAHPEEPLTKHRRVSAEPPNPTPLPSKELVNLSLANQTLVSEKKSSFSLDT</sequence>
<evidence type="ECO:0000313" key="4">
    <source>
        <dbReference type="Proteomes" id="UP000541558"/>
    </source>
</evidence>
<dbReference type="SUPFAM" id="SSF56112">
    <property type="entry name" value="Protein kinase-like (PK-like)"/>
    <property type="match status" value="1"/>
</dbReference>
<evidence type="ECO:0000259" key="2">
    <source>
        <dbReference type="Pfam" id="PF17667"/>
    </source>
</evidence>
<dbReference type="AlphaFoldDB" id="A0A8H5CI47"/>
<dbReference type="EMBL" id="JAACJK010000002">
    <property type="protein sequence ID" value="KAF5341198.1"/>
    <property type="molecule type" value="Genomic_DNA"/>
</dbReference>
<dbReference type="Pfam" id="PF17667">
    <property type="entry name" value="Pkinase_fungal"/>
    <property type="match status" value="1"/>
</dbReference>
<feature type="domain" description="Fungal-type protein kinase" evidence="2">
    <location>
        <begin position="203"/>
        <end position="544"/>
    </location>
</feature>
<evidence type="ECO:0000313" key="3">
    <source>
        <dbReference type="EMBL" id="KAF5341198.1"/>
    </source>
</evidence>
<comment type="caution">
    <text evidence="3">The sequence shown here is derived from an EMBL/GenBank/DDBJ whole genome shotgun (WGS) entry which is preliminary data.</text>
</comment>
<feature type="region of interest" description="Disordered" evidence="1">
    <location>
        <begin position="687"/>
        <end position="749"/>
    </location>
</feature>
<protein>
    <recommendedName>
        <fullName evidence="2">Fungal-type protein kinase domain-containing protein</fullName>
    </recommendedName>
</protein>
<dbReference type="PROSITE" id="PS00109">
    <property type="entry name" value="PROTEIN_KINASE_TYR"/>
    <property type="match status" value="1"/>
</dbReference>
<dbReference type="OrthoDB" id="5584477at2759"/>
<name>A0A8H5CI47_9AGAR</name>
<evidence type="ECO:0000256" key="1">
    <source>
        <dbReference type="SAM" id="MobiDB-lite"/>
    </source>
</evidence>
<feature type="compositionally biased region" description="Low complexity" evidence="1">
    <location>
        <begin position="690"/>
        <end position="699"/>
    </location>
</feature>
<dbReference type="Proteomes" id="UP000541558">
    <property type="component" value="Unassembled WGS sequence"/>
</dbReference>
<dbReference type="PANTHER" id="PTHR38248:SF2">
    <property type="entry name" value="FUNK1 11"/>
    <property type="match status" value="1"/>
</dbReference>
<dbReference type="GO" id="GO:0004672">
    <property type="term" value="F:protein kinase activity"/>
    <property type="evidence" value="ECO:0007669"/>
    <property type="project" value="InterPro"/>
</dbReference>
<feature type="region of interest" description="Disordered" evidence="1">
    <location>
        <begin position="17"/>
        <end position="62"/>
    </location>
</feature>
<accession>A0A8H5CI47</accession>
<gene>
    <name evidence="3" type="ORF">D9611_005908</name>
</gene>
<keyword evidence="4" id="KW-1185">Reference proteome</keyword>
<organism evidence="3 4">
    <name type="scientific">Ephemerocybe angulata</name>
    <dbReference type="NCBI Taxonomy" id="980116"/>
    <lineage>
        <taxon>Eukaryota</taxon>
        <taxon>Fungi</taxon>
        <taxon>Dikarya</taxon>
        <taxon>Basidiomycota</taxon>
        <taxon>Agaricomycotina</taxon>
        <taxon>Agaricomycetes</taxon>
        <taxon>Agaricomycetidae</taxon>
        <taxon>Agaricales</taxon>
        <taxon>Agaricineae</taxon>
        <taxon>Psathyrellaceae</taxon>
        <taxon>Ephemerocybe</taxon>
    </lineage>
</organism>
<dbReference type="InterPro" id="IPR008266">
    <property type="entry name" value="Tyr_kinase_AS"/>
</dbReference>
<feature type="compositionally biased region" description="Basic and acidic residues" evidence="1">
    <location>
        <begin position="717"/>
        <end position="730"/>
    </location>
</feature>
<proteinExistence type="predicted"/>
<dbReference type="InterPro" id="IPR011009">
    <property type="entry name" value="Kinase-like_dom_sf"/>
</dbReference>
<reference evidence="3 4" key="1">
    <citation type="journal article" date="2020" name="ISME J.">
        <title>Uncovering the hidden diversity of litter-decomposition mechanisms in mushroom-forming fungi.</title>
        <authorList>
            <person name="Floudas D."/>
            <person name="Bentzer J."/>
            <person name="Ahren D."/>
            <person name="Johansson T."/>
            <person name="Persson P."/>
            <person name="Tunlid A."/>
        </authorList>
    </citation>
    <scope>NUCLEOTIDE SEQUENCE [LARGE SCALE GENOMIC DNA]</scope>
    <source>
        <strain evidence="3 4">CBS 175.51</strain>
    </source>
</reference>
<dbReference type="Gene3D" id="1.10.510.10">
    <property type="entry name" value="Transferase(Phosphotransferase) domain 1"/>
    <property type="match status" value="1"/>
</dbReference>
<dbReference type="PANTHER" id="PTHR38248">
    <property type="entry name" value="FUNK1 6"/>
    <property type="match status" value="1"/>
</dbReference>